<proteinExistence type="predicted"/>
<name>A0A8J7A6G1_9CYAN</name>
<dbReference type="RefSeq" id="WP_193905428.1">
    <property type="nucleotide sequence ID" value="NZ_JADEXG010000009.1"/>
</dbReference>
<dbReference type="Proteomes" id="UP000636505">
    <property type="component" value="Unassembled WGS sequence"/>
</dbReference>
<keyword evidence="2" id="KW-1185">Reference proteome</keyword>
<accession>A0A8J7A6G1</accession>
<dbReference type="GO" id="GO:0004519">
    <property type="term" value="F:endonuclease activity"/>
    <property type="evidence" value="ECO:0007669"/>
    <property type="project" value="UniProtKB-KW"/>
</dbReference>
<keyword evidence="1" id="KW-0378">Hydrolase</keyword>
<keyword evidence="1" id="KW-0255">Endonuclease</keyword>
<sequence>MVRVLQATQLTLHDVKTKFGLQPETEPDFFTEWQVPPPALNDYQRQLLDQTQADYIYWTDYPIHEELVKMVVVSPLLSVAGFYKSPFRPVAEKTIEIEIEATETDAEDEIVRGRIDILVLNEQLWVTTVEAKGPQFSWLVGLPQTLTYMASSDQPTPTRFGMITNGADFIFVKLRKDMGQYGLSKPFSLFNPGNDLYEVVGVLRSVSH</sequence>
<protein>
    <submittedName>
        <fullName evidence="1">Restriction endonuclease subunit R</fullName>
    </submittedName>
</protein>
<dbReference type="AlphaFoldDB" id="A0A8J7A6G1"/>
<evidence type="ECO:0000313" key="2">
    <source>
        <dbReference type="Proteomes" id="UP000636505"/>
    </source>
</evidence>
<gene>
    <name evidence="1" type="ORF">IQ241_05560</name>
</gene>
<keyword evidence="1" id="KW-0540">Nuclease</keyword>
<comment type="caution">
    <text evidence="1">The sequence shown here is derived from an EMBL/GenBank/DDBJ whole genome shotgun (WGS) entry which is preliminary data.</text>
</comment>
<dbReference type="EMBL" id="JADEXG010000009">
    <property type="protein sequence ID" value="MBE9076765.1"/>
    <property type="molecule type" value="Genomic_DNA"/>
</dbReference>
<reference evidence="1" key="1">
    <citation type="submission" date="2020-10" db="EMBL/GenBank/DDBJ databases">
        <authorList>
            <person name="Castelo-Branco R."/>
            <person name="Eusebio N."/>
            <person name="Adriana R."/>
            <person name="Vieira A."/>
            <person name="Brugerolle De Fraissinette N."/>
            <person name="Rezende De Castro R."/>
            <person name="Schneider M.P."/>
            <person name="Vasconcelos V."/>
            <person name="Leao P.N."/>
        </authorList>
    </citation>
    <scope>NUCLEOTIDE SEQUENCE</scope>
    <source>
        <strain evidence="1">LEGE 07310</strain>
    </source>
</reference>
<evidence type="ECO:0000313" key="1">
    <source>
        <dbReference type="EMBL" id="MBE9076765.1"/>
    </source>
</evidence>
<dbReference type="Gene3D" id="3.90.1570.30">
    <property type="match status" value="1"/>
</dbReference>
<organism evidence="1 2">
    <name type="scientific">Vasconcelosia minhoensis LEGE 07310</name>
    <dbReference type="NCBI Taxonomy" id="915328"/>
    <lineage>
        <taxon>Bacteria</taxon>
        <taxon>Bacillati</taxon>
        <taxon>Cyanobacteriota</taxon>
        <taxon>Cyanophyceae</taxon>
        <taxon>Nodosilineales</taxon>
        <taxon>Cymatolegaceae</taxon>
        <taxon>Vasconcelosia</taxon>
        <taxon>Vasconcelosia minhoensis</taxon>
    </lineage>
</organism>